<keyword evidence="1" id="KW-0472">Membrane</keyword>
<feature type="transmembrane region" description="Helical" evidence="1">
    <location>
        <begin position="6"/>
        <end position="25"/>
    </location>
</feature>
<name>A0A7J0BDR9_9BACT</name>
<dbReference type="PROSITE" id="PS51257">
    <property type="entry name" value="PROKAR_LIPOPROTEIN"/>
    <property type="match status" value="1"/>
</dbReference>
<evidence type="ECO:0000313" key="2">
    <source>
        <dbReference type="EMBL" id="GFM31806.1"/>
    </source>
</evidence>
<keyword evidence="1" id="KW-1133">Transmembrane helix</keyword>
<keyword evidence="3" id="KW-1185">Reference proteome</keyword>
<dbReference type="Proteomes" id="UP000503840">
    <property type="component" value="Unassembled WGS sequence"/>
</dbReference>
<gene>
    <name evidence="2" type="ORF">DSM101010T_01710</name>
</gene>
<evidence type="ECO:0000313" key="3">
    <source>
        <dbReference type="Proteomes" id="UP000503840"/>
    </source>
</evidence>
<proteinExistence type="predicted"/>
<evidence type="ECO:0000256" key="1">
    <source>
        <dbReference type="SAM" id="Phobius"/>
    </source>
</evidence>
<protein>
    <recommendedName>
        <fullName evidence="4">Lipoprotein</fullName>
    </recommendedName>
</protein>
<comment type="caution">
    <text evidence="2">The sequence shown here is derived from an EMBL/GenBank/DDBJ whole genome shotgun (WGS) entry which is preliminary data.</text>
</comment>
<dbReference type="EMBL" id="BLVO01000004">
    <property type="protein sequence ID" value="GFM31806.1"/>
    <property type="molecule type" value="Genomic_DNA"/>
</dbReference>
<accession>A0A7J0BDR9</accession>
<keyword evidence="1" id="KW-0812">Transmembrane</keyword>
<organism evidence="2 3">
    <name type="scientific">Desulfovibrio subterraneus</name>
    <dbReference type="NCBI Taxonomy" id="2718620"/>
    <lineage>
        <taxon>Bacteria</taxon>
        <taxon>Pseudomonadati</taxon>
        <taxon>Thermodesulfobacteriota</taxon>
        <taxon>Desulfovibrionia</taxon>
        <taxon>Desulfovibrionales</taxon>
        <taxon>Desulfovibrionaceae</taxon>
        <taxon>Desulfovibrio</taxon>
    </lineage>
</organism>
<dbReference type="AlphaFoldDB" id="A0A7J0BDR9"/>
<sequence>MRYLQQFVYIAFFIYMLMISACSGARSGDGGEGGFMDSVKESASHIAPDGYSSSLTSTSQIVWDQWVRKGAVQVYVHPKEEPVVEPTALFFPFMPKVDIPQGQHISRELSRLVWQSWVADEVFPVIEFADYVEYYTPQRAIALARQRGADLAIGGYITNYMAGGSVSDTYVAMQLEVYDTVTGALVWSMAHAGMMQSEQTRDYIIFSARTRLPSDPTGAIMQALSRDMGKPILAWTEPLRRAEKEAEATGGDKAF</sequence>
<evidence type="ECO:0008006" key="4">
    <source>
        <dbReference type="Google" id="ProtNLM"/>
    </source>
</evidence>
<reference evidence="2 3" key="1">
    <citation type="submission" date="2020-05" db="EMBL/GenBank/DDBJ databases">
        <title>Draft genome sequence of Desulfovibrio sp. strain HN2T.</title>
        <authorList>
            <person name="Ueno A."/>
            <person name="Tamazawa S."/>
            <person name="Tamamura S."/>
            <person name="Murakami T."/>
            <person name="Kiyama T."/>
            <person name="Inomata H."/>
            <person name="Amano Y."/>
            <person name="Miyakawa K."/>
            <person name="Tamaki H."/>
            <person name="Naganuma T."/>
            <person name="Kaneko K."/>
        </authorList>
    </citation>
    <scope>NUCLEOTIDE SEQUENCE [LARGE SCALE GENOMIC DNA]</scope>
    <source>
        <strain evidence="2 3">HN2</strain>
    </source>
</reference>